<sequence length="87" mass="9485">MKRPPRDAKREGAGSPLLATSTYVTFEQMQVLLKASPGANWSSPQGKLMSIEGKKGQWAWTNSIPPFSVLSFSTTSTGYITVVKVHD</sequence>
<dbReference type="Proteomes" id="UP001063698">
    <property type="component" value="Chromosome"/>
</dbReference>
<dbReference type="EMBL" id="CP006868">
    <property type="protein sequence ID" value="UXD22515.1"/>
    <property type="molecule type" value="Genomic_DNA"/>
</dbReference>
<evidence type="ECO:0000313" key="1">
    <source>
        <dbReference type="EMBL" id="UXD22515.1"/>
    </source>
</evidence>
<dbReference type="KEGG" id="ipc:IPA_05730"/>
<gene>
    <name evidence="1" type="ORF">IPA_05730</name>
</gene>
<reference evidence="1" key="1">
    <citation type="submission" date="2013-11" db="EMBL/GenBank/DDBJ databases">
        <title>Comparative genomics of Ignicoccus.</title>
        <authorList>
            <person name="Podar M."/>
        </authorList>
    </citation>
    <scope>NUCLEOTIDE SEQUENCE</scope>
    <source>
        <strain evidence="1">DSM 13166</strain>
    </source>
</reference>
<organism evidence="1 2">
    <name type="scientific">Ignicoccus pacificus DSM 13166</name>
    <dbReference type="NCBI Taxonomy" id="940294"/>
    <lineage>
        <taxon>Archaea</taxon>
        <taxon>Thermoproteota</taxon>
        <taxon>Thermoprotei</taxon>
        <taxon>Desulfurococcales</taxon>
        <taxon>Desulfurococcaceae</taxon>
        <taxon>Ignicoccus</taxon>
    </lineage>
</organism>
<protein>
    <submittedName>
        <fullName evidence="1">Uncharacterized protein</fullName>
    </submittedName>
</protein>
<keyword evidence="2" id="KW-1185">Reference proteome</keyword>
<accession>A0A977PLN3</accession>
<evidence type="ECO:0000313" key="2">
    <source>
        <dbReference type="Proteomes" id="UP001063698"/>
    </source>
</evidence>
<proteinExistence type="predicted"/>
<dbReference type="AlphaFoldDB" id="A0A977PLN3"/>
<name>A0A977PLN3_9CREN</name>